<dbReference type="SUPFAM" id="SSF54427">
    <property type="entry name" value="NTF2-like"/>
    <property type="match status" value="1"/>
</dbReference>
<feature type="compositionally biased region" description="Gly residues" evidence="1">
    <location>
        <begin position="146"/>
        <end position="156"/>
    </location>
</feature>
<keyword evidence="4" id="KW-1185">Reference proteome</keyword>
<evidence type="ECO:0000256" key="1">
    <source>
        <dbReference type="SAM" id="MobiDB-lite"/>
    </source>
</evidence>
<organism evidence="3 4">
    <name type="scientific">Enhygromyxa salina</name>
    <dbReference type="NCBI Taxonomy" id="215803"/>
    <lineage>
        <taxon>Bacteria</taxon>
        <taxon>Pseudomonadati</taxon>
        <taxon>Myxococcota</taxon>
        <taxon>Polyangia</taxon>
        <taxon>Nannocystales</taxon>
        <taxon>Nannocystaceae</taxon>
        <taxon>Enhygromyxa</taxon>
    </lineage>
</organism>
<proteinExistence type="predicted"/>
<dbReference type="Pfam" id="PF13474">
    <property type="entry name" value="SnoaL_3"/>
    <property type="match status" value="1"/>
</dbReference>
<dbReference type="InterPro" id="IPR037401">
    <property type="entry name" value="SnoaL-like"/>
</dbReference>
<evidence type="ECO:0000313" key="4">
    <source>
        <dbReference type="Proteomes" id="UP000237968"/>
    </source>
</evidence>
<feature type="compositionally biased region" description="Acidic residues" evidence="1">
    <location>
        <begin position="131"/>
        <end position="143"/>
    </location>
</feature>
<dbReference type="PANTHER" id="PTHR34957">
    <property type="entry name" value="NUCLEAR TRANSPORT FACTOR 2 (NTF2) FAMILY PROTEIN"/>
    <property type="match status" value="1"/>
</dbReference>
<name>A0A2S9XEI5_9BACT</name>
<evidence type="ECO:0000259" key="2">
    <source>
        <dbReference type="Pfam" id="PF13474"/>
    </source>
</evidence>
<dbReference type="EMBL" id="PVNK01000249">
    <property type="protein sequence ID" value="PRP91279.1"/>
    <property type="molecule type" value="Genomic_DNA"/>
</dbReference>
<gene>
    <name evidence="3" type="ORF">ENSA5_56920</name>
</gene>
<dbReference type="AlphaFoldDB" id="A0A2S9XEI5"/>
<dbReference type="Gene3D" id="3.10.450.50">
    <property type="match status" value="1"/>
</dbReference>
<protein>
    <submittedName>
        <fullName evidence="3">SnoaL-like domain protein</fullName>
    </submittedName>
</protein>
<feature type="region of interest" description="Disordered" evidence="1">
    <location>
        <begin position="129"/>
        <end position="156"/>
    </location>
</feature>
<evidence type="ECO:0000313" key="3">
    <source>
        <dbReference type="EMBL" id="PRP91279.1"/>
    </source>
</evidence>
<dbReference type="Proteomes" id="UP000237968">
    <property type="component" value="Unassembled WGS sequence"/>
</dbReference>
<dbReference type="InterPro" id="IPR032710">
    <property type="entry name" value="NTF2-like_dom_sf"/>
</dbReference>
<sequence length="156" mass="17732">MLRPMSEATRLAVDELLRANREFYRAFASGDFVAMDRVWSDHLEILCMHPGWELLRGRDRVMASWRGILRRPTPVRFRDQVVELLGEVAVVACVEVLPEAELAATNVFVREEGRWRMLHHQAGLIARSIADQDEDDEDDEDDDIRGGGSGGGRMLN</sequence>
<dbReference type="PANTHER" id="PTHR34957:SF1">
    <property type="entry name" value="NUCLEAR TRANSPORT FACTOR 2 (NTF2) FAMILY PROTEIN"/>
    <property type="match status" value="1"/>
</dbReference>
<reference evidence="3 4" key="1">
    <citation type="submission" date="2018-03" db="EMBL/GenBank/DDBJ databases">
        <title>Draft Genome Sequences of the Obligatory Marine Myxobacteria Enhygromyxa salina SWB005.</title>
        <authorList>
            <person name="Poehlein A."/>
            <person name="Moghaddam J.A."/>
            <person name="Harms H."/>
            <person name="Alanjari M."/>
            <person name="Koenig G.M."/>
            <person name="Daniel R."/>
            <person name="Schaeberle T.F."/>
        </authorList>
    </citation>
    <scope>NUCLEOTIDE SEQUENCE [LARGE SCALE GENOMIC DNA]</scope>
    <source>
        <strain evidence="3 4">SWB005</strain>
    </source>
</reference>
<comment type="caution">
    <text evidence="3">The sequence shown here is derived from an EMBL/GenBank/DDBJ whole genome shotgun (WGS) entry which is preliminary data.</text>
</comment>
<feature type="domain" description="SnoaL-like" evidence="2">
    <location>
        <begin position="18"/>
        <end position="122"/>
    </location>
</feature>
<accession>A0A2S9XEI5</accession>